<accession>A0A9W8G657</accession>
<dbReference type="GO" id="GO:0005829">
    <property type="term" value="C:cytosol"/>
    <property type="evidence" value="ECO:0007669"/>
    <property type="project" value="TreeGrafter"/>
</dbReference>
<dbReference type="PANTHER" id="PTHR11772:SF46">
    <property type="entry name" value="ASPARAGINE SYNTHETASE DOMAIN-CONTAINING PROTEIN"/>
    <property type="match status" value="1"/>
</dbReference>
<proteinExistence type="predicted"/>
<dbReference type="Pfam" id="PF00733">
    <property type="entry name" value="Asn_synthase"/>
    <property type="match status" value="1"/>
</dbReference>
<keyword evidence="2" id="KW-0067">ATP-binding</keyword>
<name>A0A9W8G657_9FUNG</name>
<keyword evidence="1" id="KW-0547">Nucleotide-binding</keyword>
<evidence type="ECO:0000313" key="5">
    <source>
        <dbReference type="Proteomes" id="UP001151518"/>
    </source>
</evidence>
<dbReference type="SUPFAM" id="SSF52402">
    <property type="entry name" value="Adenine nucleotide alpha hydrolases-like"/>
    <property type="match status" value="1"/>
</dbReference>
<dbReference type="PANTHER" id="PTHR11772">
    <property type="entry name" value="ASPARAGINE SYNTHETASE"/>
    <property type="match status" value="1"/>
</dbReference>
<dbReference type="Proteomes" id="UP001151518">
    <property type="component" value="Unassembled WGS sequence"/>
</dbReference>
<dbReference type="EMBL" id="JANBTW010000046">
    <property type="protein sequence ID" value="KAJ2675689.1"/>
    <property type="molecule type" value="Genomic_DNA"/>
</dbReference>
<dbReference type="InterPro" id="IPR050795">
    <property type="entry name" value="Asn_Synthetase"/>
</dbReference>
<reference evidence="4" key="1">
    <citation type="submission" date="2022-07" db="EMBL/GenBank/DDBJ databases">
        <title>Phylogenomic reconstructions and comparative analyses of Kickxellomycotina fungi.</title>
        <authorList>
            <person name="Reynolds N.K."/>
            <person name="Stajich J.E."/>
            <person name="Barry K."/>
            <person name="Grigoriev I.V."/>
            <person name="Crous P."/>
            <person name="Smith M.E."/>
        </authorList>
    </citation>
    <scope>NUCLEOTIDE SEQUENCE</scope>
    <source>
        <strain evidence="4">NRRL 3115</strain>
    </source>
</reference>
<evidence type="ECO:0000256" key="1">
    <source>
        <dbReference type="ARBA" id="ARBA00022741"/>
    </source>
</evidence>
<sequence>MEQAKDIEVEAVYVRNLLLDVLSSKEAQTCDAILLSGGLDTSIASEAMLTMTQGTSGLRKGITVTIDPAENETARQNNLFTEQPQDVHYATKIAQKLKLEHHVLTPTLDELISGPMMELCIKVLRTFEGMELRNAVVIATALSHAKGLGCQRVCTGDGADELFAGYSFMHSMSDEKLAEYTIRMAKTMKFCAFPLAQAIGIEVWSPYLDPRVVDYAVSERGNRRELKIGQFGGLLQGKLVLRMAYPEVVSAGRKKAAIEHGCGTTVVPALMDLTIPDEEFAVEKAKALEDCDIVVRSKEHLAYFRVFKKAVLESDLVGRQRYVGAVCPDCKFALRNGGSSNYCDVCGLYPVNSP</sequence>
<dbReference type="OrthoDB" id="409189at2759"/>
<dbReference type="InterPro" id="IPR001962">
    <property type="entry name" value="Asn_synthase"/>
</dbReference>
<evidence type="ECO:0000313" key="4">
    <source>
        <dbReference type="EMBL" id="KAJ2675689.1"/>
    </source>
</evidence>
<dbReference type="Gene3D" id="3.40.50.620">
    <property type="entry name" value="HUPs"/>
    <property type="match status" value="1"/>
</dbReference>
<evidence type="ECO:0000256" key="2">
    <source>
        <dbReference type="ARBA" id="ARBA00022840"/>
    </source>
</evidence>
<dbReference type="GO" id="GO:0005524">
    <property type="term" value="F:ATP binding"/>
    <property type="evidence" value="ECO:0007669"/>
    <property type="project" value="UniProtKB-KW"/>
</dbReference>
<dbReference type="AlphaFoldDB" id="A0A9W8G657"/>
<protein>
    <recommendedName>
        <fullName evidence="3">Asparagine synthetase domain-containing protein</fullName>
    </recommendedName>
</protein>
<evidence type="ECO:0000259" key="3">
    <source>
        <dbReference type="Pfam" id="PF00733"/>
    </source>
</evidence>
<gene>
    <name evidence="4" type="ORF">GGI25_003887</name>
</gene>
<dbReference type="GO" id="GO:0006529">
    <property type="term" value="P:asparagine biosynthetic process"/>
    <property type="evidence" value="ECO:0007669"/>
    <property type="project" value="InterPro"/>
</dbReference>
<dbReference type="GO" id="GO:0004066">
    <property type="term" value="F:asparagine synthase (glutamine-hydrolyzing) activity"/>
    <property type="evidence" value="ECO:0007669"/>
    <property type="project" value="InterPro"/>
</dbReference>
<feature type="domain" description="Asparagine synthetase" evidence="3">
    <location>
        <begin position="33"/>
        <end position="173"/>
    </location>
</feature>
<organism evidence="4 5">
    <name type="scientific">Coemansia spiralis</name>
    <dbReference type="NCBI Taxonomy" id="417178"/>
    <lineage>
        <taxon>Eukaryota</taxon>
        <taxon>Fungi</taxon>
        <taxon>Fungi incertae sedis</taxon>
        <taxon>Zoopagomycota</taxon>
        <taxon>Kickxellomycotina</taxon>
        <taxon>Kickxellomycetes</taxon>
        <taxon>Kickxellales</taxon>
        <taxon>Kickxellaceae</taxon>
        <taxon>Coemansia</taxon>
    </lineage>
</organism>
<dbReference type="InterPro" id="IPR014729">
    <property type="entry name" value="Rossmann-like_a/b/a_fold"/>
</dbReference>
<dbReference type="CDD" id="cd01991">
    <property type="entry name" value="Asn_synthase_B_C"/>
    <property type="match status" value="1"/>
</dbReference>
<comment type="caution">
    <text evidence="4">The sequence shown here is derived from an EMBL/GenBank/DDBJ whole genome shotgun (WGS) entry which is preliminary data.</text>
</comment>